<accession>M7T0T5</accession>
<keyword evidence="2" id="KW-0819">tRNA processing</keyword>
<evidence type="ECO:0000313" key="7">
    <source>
        <dbReference type="Proteomes" id="UP000012174"/>
    </source>
</evidence>
<dbReference type="GO" id="GO:0005634">
    <property type="term" value="C:nucleus"/>
    <property type="evidence" value="ECO:0007669"/>
    <property type="project" value="TreeGrafter"/>
</dbReference>
<dbReference type="STRING" id="1287681.M7T0T5"/>
<dbReference type="GO" id="GO:0003723">
    <property type="term" value="F:RNA binding"/>
    <property type="evidence" value="ECO:0007669"/>
    <property type="project" value="InterPro"/>
</dbReference>
<evidence type="ECO:0000256" key="1">
    <source>
        <dbReference type="ARBA" id="ARBA00009375"/>
    </source>
</evidence>
<dbReference type="eggNOG" id="KOG2554">
    <property type="taxonomic scope" value="Eukaryota"/>
</dbReference>
<dbReference type="EMBL" id="KB705954">
    <property type="protein sequence ID" value="EMR70117.1"/>
    <property type="molecule type" value="Genomic_DNA"/>
</dbReference>
<feature type="compositionally biased region" description="Basic and acidic residues" evidence="4">
    <location>
        <begin position="184"/>
        <end position="193"/>
    </location>
</feature>
<dbReference type="AlphaFoldDB" id="M7T0T5"/>
<feature type="compositionally biased region" description="Polar residues" evidence="4">
    <location>
        <begin position="197"/>
        <end position="206"/>
    </location>
</feature>
<dbReference type="Gene3D" id="3.30.70.660">
    <property type="entry name" value="Pseudouridine synthase I, catalytic domain, C-terminal subdomain"/>
    <property type="match status" value="1"/>
</dbReference>
<dbReference type="InterPro" id="IPR001406">
    <property type="entry name" value="PsdUridine_synth_TruA"/>
</dbReference>
<dbReference type="GO" id="GO:0031119">
    <property type="term" value="P:tRNA pseudouridine synthesis"/>
    <property type="evidence" value="ECO:0007669"/>
    <property type="project" value="TreeGrafter"/>
</dbReference>
<evidence type="ECO:0000259" key="5">
    <source>
        <dbReference type="Pfam" id="PF01416"/>
    </source>
</evidence>
<evidence type="ECO:0000256" key="4">
    <source>
        <dbReference type="SAM" id="MobiDB-lite"/>
    </source>
</evidence>
<dbReference type="Gene3D" id="3.30.70.580">
    <property type="entry name" value="Pseudouridine synthase I, catalytic domain, N-terminal subdomain"/>
    <property type="match status" value="1"/>
</dbReference>
<feature type="compositionally biased region" description="Basic residues" evidence="4">
    <location>
        <begin position="223"/>
        <end position="233"/>
    </location>
</feature>
<organism evidence="6 7">
    <name type="scientific">Eutypa lata (strain UCR-EL1)</name>
    <name type="common">Grapevine dieback disease fungus</name>
    <name type="synonym">Eutypa armeniacae</name>
    <dbReference type="NCBI Taxonomy" id="1287681"/>
    <lineage>
        <taxon>Eukaryota</taxon>
        <taxon>Fungi</taxon>
        <taxon>Dikarya</taxon>
        <taxon>Ascomycota</taxon>
        <taxon>Pezizomycotina</taxon>
        <taxon>Sordariomycetes</taxon>
        <taxon>Xylariomycetidae</taxon>
        <taxon>Xylariales</taxon>
        <taxon>Diatrypaceae</taxon>
        <taxon>Eutypa</taxon>
    </lineage>
</organism>
<proteinExistence type="inferred from homology"/>
<evidence type="ECO:0000256" key="3">
    <source>
        <dbReference type="ARBA" id="ARBA00023235"/>
    </source>
</evidence>
<dbReference type="PANTHER" id="PTHR11142">
    <property type="entry name" value="PSEUDOURIDYLATE SYNTHASE"/>
    <property type="match status" value="1"/>
</dbReference>
<dbReference type="GO" id="GO:0005737">
    <property type="term" value="C:cytoplasm"/>
    <property type="evidence" value="ECO:0007669"/>
    <property type="project" value="TreeGrafter"/>
</dbReference>
<name>M7T0T5_EUTLA</name>
<dbReference type="Pfam" id="PF01416">
    <property type="entry name" value="PseudoU_synth_1"/>
    <property type="match status" value="1"/>
</dbReference>
<reference evidence="7" key="1">
    <citation type="journal article" date="2013" name="Genome Announc.">
        <title>Draft genome sequence of the grapevine dieback fungus Eutypa lata UCR-EL1.</title>
        <authorList>
            <person name="Blanco-Ulate B."/>
            <person name="Rolshausen P.E."/>
            <person name="Cantu D."/>
        </authorList>
    </citation>
    <scope>NUCLEOTIDE SEQUENCE [LARGE SCALE GENOMIC DNA]</scope>
    <source>
        <strain evidence="7">UCR-EL1</strain>
    </source>
</reference>
<dbReference type="InterPro" id="IPR020095">
    <property type="entry name" value="PsdUridine_synth_TruA_C"/>
</dbReference>
<sequence>MDDKSKYNRWTKDALIQRIQALESEARQRDHHQQQQQQQGTIDVTETAAPPDPGVAAKNKSLKPRKRPTDGKIDPSKYTTRLVALKLAYLGKNYGGFEFQTSANLPTIEEELWKALVKACLVFPDNPDEVRLDDWEYSKCGRTDRGVSAFGQVIAIRLRSNRPKEPAEEEKKVEDVEDVVVGGKERVEEKDGVETATAETQTTGVEESTEAPVDKDPGASDGKKKKKKKKKTKEKVQEDRPFDDFIDEVQYCKVLNRLLPRDIRILAWCPTTPEGFSARHDCRERQYRYFFTQPAYPPIPTSLEDPNATPITAAAAGKDAGSKKKKKPKDGWLDIDAMRDAAKRFEGLHDFRNFCKVDPSKLIVNFERRVFESDIVEVADVETALPFLSGDEFLPRPTTTTTTTTAFVDENKEEKVEKGKFPKVYYFHVRGSAFLWHQIRCMVAVLFMVGQGLEDPSIIDHLLDAQRQPRRPNYVLANETPLVLWDCIFPDLALPANQGQRDSSDIARRNNNTDAIRWVHLGEDSPASKHAPQYGLVDDLWTTWRERKLDELLAAQLLGLVAGPQSDVRRRLDSRAPAHLPGGSQRVFEGGNRPHAVGKYQPIREKATLPAPEEVYDREARRKGYADAAEWRGAIAAKKRAGAEAQAAGPAGVGVVDADE</sequence>
<gene>
    <name evidence="6" type="ORF">UCREL1_2853</name>
</gene>
<dbReference type="KEGG" id="ela:UCREL1_2853"/>
<dbReference type="InterPro" id="IPR020097">
    <property type="entry name" value="PsdUridine_synth_TruA_a/b_dom"/>
</dbReference>
<dbReference type="GO" id="GO:1990481">
    <property type="term" value="P:mRNA pseudouridine synthesis"/>
    <property type="evidence" value="ECO:0007669"/>
    <property type="project" value="TreeGrafter"/>
</dbReference>
<comment type="similarity">
    <text evidence="1">Belongs to the tRNA pseudouridine synthase TruA family.</text>
</comment>
<keyword evidence="3" id="KW-0413">Isomerase</keyword>
<feature type="region of interest" description="Disordered" evidence="4">
    <location>
        <begin position="23"/>
        <end position="75"/>
    </location>
</feature>
<dbReference type="OMA" id="SCRERRY"/>
<feature type="compositionally biased region" description="Basic and acidic residues" evidence="4">
    <location>
        <begin position="212"/>
        <end position="222"/>
    </location>
</feature>
<feature type="region of interest" description="Disordered" evidence="4">
    <location>
        <begin position="575"/>
        <end position="594"/>
    </location>
</feature>
<dbReference type="GO" id="GO:0009982">
    <property type="term" value="F:pseudouridine synthase activity"/>
    <property type="evidence" value="ECO:0007669"/>
    <property type="project" value="InterPro"/>
</dbReference>
<dbReference type="OrthoDB" id="25767at2759"/>
<dbReference type="SUPFAM" id="SSF55120">
    <property type="entry name" value="Pseudouridine synthase"/>
    <property type="match status" value="1"/>
</dbReference>
<feature type="domain" description="Pseudouridine synthase I TruA alpha/beta" evidence="5">
    <location>
        <begin position="341"/>
        <end position="490"/>
    </location>
</feature>
<feature type="region of interest" description="Disordered" evidence="4">
    <location>
        <begin position="184"/>
        <end position="238"/>
    </location>
</feature>
<dbReference type="HAMAP" id="MF_00171">
    <property type="entry name" value="TruA"/>
    <property type="match status" value="1"/>
</dbReference>
<evidence type="ECO:0000256" key="2">
    <source>
        <dbReference type="ARBA" id="ARBA00022694"/>
    </source>
</evidence>
<keyword evidence="7" id="KW-1185">Reference proteome</keyword>
<dbReference type="HOGENOM" id="CLU_014673_2_3_1"/>
<dbReference type="PANTHER" id="PTHR11142:SF5">
    <property type="entry name" value="TRNA PSEUDOURIDINE(38_39) SYNTHASE"/>
    <property type="match status" value="1"/>
</dbReference>
<evidence type="ECO:0000313" key="6">
    <source>
        <dbReference type="EMBL" id="EMR70117.1"/>
    </source>
</evidence>
<dbReference type="Proteomes" id="UP000012174">
    <property type="component" value="Unassembled WGS sequence"/>
</dbReference>
<feature type="compositionally biased region" description="Basic and acidic residues" evidence="4">
    <location>
        <begin position="24"/>
        <end position="33"/>
    </location>
</feature>
<dbReference type="InterPro" id="IPR020103">
    <property type="entry name" value="PsdUridine_synth_cat_dom_sf"/>
</dbReference>
<dbReference type="InterPro" id="IPR020094">
    <property type="entry name" value="TruA/RsuA/RluB/E/F_N"/>
</dbReference>
<protein>
    <submittedName>
        <fullName evidence="6">Putative pseudouridine synthase 3 protein</fullName>
    </submittedName>
</protein>